<dbReference type="PANTHER" id="PTHR35154">
    <property type="entry name" value="GBP PROTEIN"/>
    <property type="match status" value="1"/>
</dbReference>
<reference evidence="3 4" key="1">
    <citation type="journal article" date="2024" name="Ann. Entomol. Soc. Am.">
        <title>Genomic analyses of the southern and eastern yellowjacket wasps (Hymenoptera: Vespidae) reveal evolutionary signatures of social life.</title>
        <authorList>
            <person name="Catto M.A."/>
            <person name="Caine P.B."/>
            <person name="Orr S.E."/>
            <person name="Hunt B.G."/>
            <person name="Goodisman M.A.D."/>
        </authorList>
    </citation>
    <scope>NUCLEOTIDE SEQUENCE [LARGE SCALE GENOMIC DNA]</scope>
    <source>
        <strain evidence="3">232</strain>
        <tissue evidence="3">Head and thorax</tissue>
    </source>
</reference>
<feature type="compositionally biased region" description="Acidic residues" evidence="2">
    <location>
        <begin position="188"/>
        <end position="209"/>
    </location>
</feature>
<dbReference type="Proteomes" id="UP001607303">
    <property type="component" value="Unassembled WGS sequence"/>
</dbReference>
<accession>A0ABD2AGI7</accession>
<sequence length="245" mass="29238">MPTAQDTTYLIEVMPAETTQDFLSHDVDLLVSQIKENLRLSGLKAKSNVVHRNRATPYRIPSRSSWADSNGCDICAAQNRSEKLNGVQLQQEHDQQLHRQPELRQQAHYRQQQQQQQQQQQCCHRYNHHHHRHRYRHHHHHHHNCSNNDREDDPYEFLQELLREGGLIKEAVKRLQANIDELERLENDQLEDDEDEEEDDDEEEEDVLEDGMVVNDAKERSRVYRRKPYFYDSEDEPSVYESVEL</sequence>
<dbReference type="EMBL" id="JAYRBN010000119">
    <property type="protein sequence ID" value="KAL2719734.1"/>
    <property type="molecule type" value="Genomic_DNA"/>
</dbReference>
<evidence type="ECO:0000313" key="4">
    <source>
        <dbReference type="Proteomes" id="UP001607303"/>
    </source>
</evidence>
<keyword evidence="4" id="KW-1185">Reference proteome</keyword>
<feature type="region of interest" description="Disordered" evidence="2">
    <location>
        <begin position="105"/>
        <end position="125"/>
    </location>
</feature>
<organism evidence="3 4">
    <name type="scientific">Vespula maculifrons</name>
    <name type="common">Eastern yellow jacket</name>
    <name type="synonym">Wasp</name>
    <dbReference type="NCBI Taxonomy" id="7453"/>
    <lineage>
        <taxon>Eukaryota</taxon>
        <taxon>Metazoa</taxon>
        <taxon>Ecdysozoa</taxon>
        <taxon>Arthropoda</taxon>
        <taxon>Hexapoda</taxon>
        <taxon>Insecta</taxon>
        <taxon>Pterygota</taxon>
        <taxon>Neoptera</taxon>
        <taxon>Endopterygota</taxon>
        <taxon>Hymenoptera</taxon>
        <taxon>Apocrita</taxon>
        <taxon>Aculeata</taxon>
        <taxon>Vespoidea</taxon>
        <taxon>Vespidae</taxon>
        <taxon>Vespinae</taxon>
        <taxon>Vespula</taxon>
    </lineage>
</organism>
<feature type="region of interest" description="Disordered" evidence="2">
    <location>
        <begin position="184"/>
        <end position="215"/>
    </location>
</feature>
<evidence type="ECO:0000256" key="1">
    <source>
        <dbReference type="ARBA" id="ARBA00010422"/>
    </source>
</evidence>
<gene>
    <name evidence="3" type="ORF">V1477_021228</name>
</gene>
<dbReference type="AlphaFoldDB" id="A0ABD2AGI7"/>
<evidence type="ECO:0000313" key="3">
    <source>
        <dbReference type="EMBL" id="KAL2719734.1"/>
    </source>
</evidence>
<proteinExistence type="inferred from homology"/>
<evidence type="ECO:0000256" key="2">
    <source>
        <dbReference type="SAM" id="MobiDB-lite"/>
    </source>
</evidence>
<dbReference type="PANTHER" id="PTHR35154:SF3">
    <property type="entry name" value="GBP PROTEIN"/>
    <property type="match status" value="1"/>
</dbReference>
<comment type="similarity">
    <text evidence="1">Belongs to the GSK-3-binding protein family.</text>
</comment>
<dbReference type="InterPro" id="IPR008014">
    <property type="entry name" value="GSK3-bd"/>
</dbReference>
<name>A0ABD2AGI7_VESMC</name>
<feature type="compositionally biased region" description="Low complexity" evidence="2">
    <location>
        <begin position="105"/>
        <end position="124"/>
    </location>
</feature>
<comment type="caution">
    <text evidence="3">The sequence shown here is derived from an EMBL/GenBank/DDBJ whole genome shotgun (WGS) entry which is preliminary data.</text>
</comment>
<protein>
    <submittedName>
        <fullName evidence="3">Uncharacterized protein</fullName>
    </submittedName>
</protein>